<name>A0ABR7EY19_9FIRM</name>
<feature type="domain" description="Mannosyl-glycoprotein endo-beta-N-acetylglucosamidase-like" evidence="1">
    <location>
        <begin position="57"/>
        <end position="173"/>
    </location>
</feature>
<keyword evidence="3" id="KW-1185">Reference proteome</keyword>
<evidence type="ECO:0000313" key="2">
    <source>
        <dbReference type="EMBL" id="MBC5666208.1"/>
    </source>
</evidence>
<accession>A0ABR7EY19</accession>
<gene>
    <name evidence="2" type="ORF">H8S07_13305</name>
</gene>
<sequence>MALMLIGVTTTTQSIVMILGIINGENENGNDDVQDVEIDLDGMPPWVTNEILVTSLQLQEKYGIYASVTIAQAQQEVGGTWDGTSLYNTASKEYNLFGLKATGTGSSWKGEVTWDGTRGATGTYRKYTSYSQGLKDRARLLLTSSAYKKIAETARKRSGSQAQLEALSKSPWCENQYNTLNMYMKKFNLSRLDHMTVAGLSNTDSTGGESTGGQDLKHATKKQKKVYNVAMQGSLFGCRGGQCQKWVATVYQKALGGRYKSICCAHNGWMTWGVSTSTKNIPIGATVYNRGSGKSGSCHALLGHVGIYVGNGMVVSNTGIWKKQTLTSFVKNGWFGWGWNAGEPLN</sequence>
<organism evidence="2 3">
    <name type="scientific">Dorea hominis</name>
    <dbReference type="NCBI Taxonomy" id="2763040"/>
    <lineage>
        <taxon>Bacteria</taxon>
        <taxon>Bacillati</taxon>
        <taxon>Bacillota</taxon>
        <taxon>Clostridia</taxon>
        <taxon>Lachnospirales</taxon>
        <taxon>Lachnospiraceae</taxon>
        <taxon>Dorea</taxon>
    </lineage>
</organism>
<dbReference type="InterPro" id="IPR002901">
    <property type="entry name" value="MGlyc_endo_b_GlcNAc-like_dom"/>
</dbReference>
<dbReference type="Gene3D" id="4.10.80.30">
    <property type="entry name" value="DNA polymerase, domain 6"/>
    <property type="match status" value="1"/>
</dbReference>
<dbReference type="EMBL" id="JACOOY010000022">
    <property type="protein sequence ID" value="MBC5666208.1"/>
    <property type="molecule type" value="Genomic_DNA"/>
</dbReference>
<evidence type="ECO:0000313" key="3">
    <source>
        <dbReference type="Proteomes" id="UP000647235"/>
    </source>
</evidence>
<proteinExistence type="predicted"/>
<dbReference type="Gene3D" id="1.10.530.10">
    <property type="match status" value="1"/>
</dbReference>
<evidence type="ECO:0000259" key="1">
    <source>
        <dbReference type="Pfam" id="PF01832"/>
    </source>
</evidence>
<dbReference type="Proteomes" id="UP000647235">
    <property type="component" value="Unassembled WGS sequence"/>
</dbReference>
<comment type="caution">
    <text evidence="2">The sequence shown here is derived from an EMBL/GenBank/DDBJ whole genome shotgun (WGS) entry which is preliminary data.</text>
</comment>
<reference evidence="2 3" key="1">
    <citation type="submission" date="2020-08" db="EMBL/GenBank/DDBJ databases">
        <title>Genome public.</title>
        <authorList>
            <person name="Liu C."/>
            <person name="Sun Q."/>
        </authorList>
    </citation>
    <scope>NUCLEOTIDE SEQUENCE [LARGE SCALE GENOMIC DNA]</scope>
    <source>
        <strain evidence="2 3">NSJ-36</strain>
    </source>
</reference>
<protein>
    <submittedName>
        <fullName evidence="2">Glucosaminidase domain-containing protein</fullName>
    </submittedName>
</protein>
<dbReference type="Pfam" id="PF01832">
    <property type="entry name" value="Glucosaminidase"/>
    <property type="match status" value="1"/>
</dbReference>